<feature type="transmembrane region" description="Helical" evidence="2">
    <location>
        <begin position="183"/>
        <end position="212"/>
    </location>
</feature>
<keyword evidence="2" id="KW-0812">Transmembrane</keyword>
<evidence type="ECO:0000313" key="3">
    <source>
        <dbReference type="EMBL" id="KAG5189901.1"/>
    </source>
</evidence>
<feature type="transmembrane region" description="Helical" evidence="2">
    <location>
        <begin position="134"/>
        <end position="152"/>
    </location>
</feature>
<comment type="caution">
    <text evidence="3">The sequence shown here is derived from an EMBL/GenBank/DDBJ whole genome shotgun (WGS) entry which is preliminary data.</text>
</comment>
<dbReference type="Proteomes" id="UP000664859">
    <property type="component" value="Unassembled WGS sequence"/>
</dbReference>
<gene>
    <name evidence="3" type="ORF">JKP88DRAFT_267140</name>
</gene>
<feature type="compositionally biased region" description="Gly residues" evidence="1">
    <location>
        <begin position="299"/>
        <end position="311"/>
    </location>
</feature>
<evidence type="ECO:0000256" key="2">
    <source>
        <dbReference type="SAM" id="Phobius"/>
    </source>
</evidence>
<evidence type="ECO:0000313" key="4">
    <source>
        <dbReference type="Proteomes" id="UP000664859"/>
    </source>
</evidence>
<dbReference type="AlphaFoldDB" id="A0A835ZB76"/>
<name>A0A835ZB76_9STRA</name>
<feature type="transmembrane region" description="Helical" evidence="2">
    <location>
        <begin position="84"/>
        <end position="112"/>
    </location>
</feature>
<reference evidence="3" key="1">
    <citation type="submission" date="2021-02" db="EMBL/GenBank/DDBJ databases">
        <title>First Annotated Genome of the Yellow-green Alga Tribonema minus.</title>
        <authorList>
            <person name="Mahan K.M."/>
        </authorList>
    </citation>
    <scope>NUCLEOTIDE SEQUENCE</scope>
    <source>
        <strain evidence="3">UTEX B ZZ1240</strain>
    </source>
</reference>
<feature type="transmembrane region" description="Helical" evidence="2">
    <location>
        <begin position="44"/>
        <end position="63"/>
    </location>
</feature>
<dbReference type="EMBL" id="JAFCMP010000043">
    <property type="protein sequence ID" value="KAG5189901.1"/>
    <property type="molecule type" value="Genomic_DNA"/>
</dbReference>
<accession>A0A835ZB76</accession>
<keyword evidence="2" id="KW-1133">Transmembrane helix</keyword>
<sequence length="346" mass="37957">MAESARQFWQDVSLGIAFVPLVLASARRIQSQSSSGAGSENVITTLYCLILFTAVVRAVWLLIPSDVLNSSYAPRDVYAFHGEWLGAFISEVLLTAGSISLFSIFILFAIYWSNLVKKGLNLCLFLGGVYSSEGMILMDSFFIALLALVCSIEISMLSHRFRTVLQTLGAVNQVSTETQVKRIVWITVSCNLFFLVRAAADIAVGTTLFVYWKTVPPPITDKQPQLLQACCSEAHHLRLLTCCASPFVYRSRLRAENKAFGPVFDTTSWEWFVLVKHASEAVLLAVILYVLNGSFGTSGGEGDGTKTGGRRTGYQEISRNDTYPADRSRSGSAQHKGSGQQYGTNV</sequence>
<dbReference type="OrthoDB" id="63779at2759"/>
<protein>
    <submittedName>
        <fullName evidence="3">Uncharacterized protein</fullName>
    </submittedName>
</protein>
<feature type="region of interest" description="Disordered" evidence="1">
    <location>
        <begin position="299"/>
        <end position="346"/>
    </location>
</feature>
<proteinExistence type="predicted"/>
<evidence type="ECO:0000256" key="1">
    <source>
        <dbReference type="SAM" id="MobiDB-lite"/>
    </source>
</evidence>
<organism evidence="3 4">
    <name type="scientific">Tribonema minus</name>
    <dbReference type="NCBI Taxonomy" id="303371"/>
    <lineage>
        <taxon>Eukaryota</taxon>
        <taxon>Sar</taxon>
        <taxon>Stramenopiles</taxon>
        <taxon>Ochrophyta</taxon>
        <taxon>PX clade</taxon>
        <taxon>Xanthophyceae</taxon>
        <taxon>Tribonematales</taxon>
        <taxon>Tribonemataceae</taxon>
        <taxon>Tribonema</taxon>
    </lineage>
</organism>
<feature type="compositionally biased region" description="Polar residues" evidence="1">
    <location>
        <begin position="330"/>
        <end position="346"/>
    </location>
</feature>
<keyword evidence="2" id="KW-0472">Membrane</keyword>
<keyword evidence="4" id="KW-1185">Reference proteome</keyword>